<evidence type="ECO:0000256" key="3">
    <source>
        <dbReference type="ARBA" id="ARBA00022112"/>
    </source>
</evidence>
<dbReference type="AlphaFoldDB" id="A0A4Q0VJ84"/>
<comment type="similarity">
    <text evidence="1">Belongs to the GTP cyclohydrolase I type 2/NIF3 family.</text>
</comment>
<evidence type="ECO:0000313" key="6">
    <source>
        <dbReference type="EMBL" id="RXI79593.1"/>
    </source>
</evidence>
<dbReference type="InterPro" id="IPR036069">
    <property type="entry name" value="DUF34/NIF3_sf"/>
</dbReference>
<dbReference type="PANTHER" id="PTHR13799:SF14">
    <property type="entry name" value="GTP CYCLOHYDROLASE 1 TYPE 2 HOMOLOG"/>
    <property type="match status" value="1"/>
</dbReference>
<feature type="binding site" evidence="5">
    <location>
        <position position="65"/>
    </location>
    <ligand>
        <name>a divalent metal cation</name>
        <dbReference type="ChEBI" id="CHEBI:60240"/>
        <label>1</label>
    </ligand>
</feature>
<reference evidence="6 7" key="1">
    <citation type="submission" date="2018-08" db="EMBL/GenBank/DDBJ databases">
        <title>Lactobacillus suantsai sp. nov., isolated from traditional fermented suan-tsai in Taiwan.</title>
        <authorList>
            <person name="Huang C.-H."/>
        </authorList>
    </citation>
    <scope>NUCLEOTIDE SEQUENCE [LARGE SCALE GENOMIC DNA]</scope>
    <source>
        <strain evidence="6 7">BCRC 12945</strain>
    </source>
</reference>
<dbReference type="OrthoDB" id="9792792at2"/>
<organism evidence="6 7">
    <name type="scientific">Levilactobacillus suantsaii</name>
    <dbReference type="NCBI Taxonomy" id="2292255"/>
    <lineage>
        <taxon>Bacteria</taxon>
        <taxon>Bacillati</taxon>
        <taxon>Bacillota</taxon>
        <taxon>Bacilli</taxon>
        <taxon>Lactobacillales</taxon>
        <taxon>Lactobacillaceae</taxon>
        <taxon>Levilactobacillus</taxon>
    </lineage>
</organism>
<evidence type="ECO:0000256" key="4">
    <source>
        <dbReference type="ARBA" id="ARBA00022723"/>
    </source>
</evidence>
<dbReference type="EMBL" id="QXIL01000003">
    <property type="protein sequence ID" value="RXI79593.1"/>
    <property type="molecule type" value="Genomic_DNA"/>
</dbReference>
<evidence type="ECO:0000313" key="7">
    <source>
        <dbReference type="Proteomes" id="UP000290602"/>
    </source>
</evidence>
<feature type="binding site" evidence="5">
    <location>
        <position position="64"/>
    </location>
    <ligand>
        <name>a divalent metal cation</name>
        <dbReference type="ChEBI" id="CHEBI:60240"/>
        <label>2</label>
    </ligand>
</feature>
<dbReference type="FunFam" id="3.40.1390.30:FF:000001">
    <property type="entry name" value="GTP cyclohydrolase 1 type 2"/>
    <property type="match status" value="1"/>
</dbReference>
<comment type="subunit">
    <text evidence="2">Homohexamer.</text>
</comment>
<proteinExistence type="inferred from homology"/>
<feature type="binding site" evidence="5">
    <location>
        <position position="103"/>
    </location>
    <ligand>
        <name>a divalent metal cation</name>
        <dbReference type="ChEBI" id="CHEBI:60240"/>
        <label>1</label>
    </ligand>
</feature>
<name>A0A4Q0VJ84_9LACO</name>
<evidence type="ECO:0000256" key="1">
    <source>
        <dbReference type="ARBA" id="ARBA00006964"/>
    </source>
</evidence>
<dbReference type="RefSeq" id="WP_129031482.1">
    <property type="nucleotide sequence ID" value="NZ_QXIL01000003.1"/>
</dbReference>
<protein>
    <recommendedName>
        <fullName evidence="3">GTP cyclohydrolase 1 type 2 homolog</fullName>
    </recommendedName>
</protein>
<dbReference type="GO" id="GO:0005737">
    <property type="term" value="C:cytoplasm"/>
    <property type="evidence" value="ECO:0007669"/>
    <property type="project" value="TreeGrafter"/>
</dbReference>
<dbReference type="Proteomes" id="UP000290602">
    <property type="component" value="Unassembled WGS sequence"/>
</dbReference>
<dbReference type="GO" id="GO:0046872">
    <property type="term" value="F:metal ion binding"/>
    <property type="evidence" value="ECO:0007669"/>
    <property type="project" value="UniProtKB-KW"/>
</dbReference>
<evidence type="ECO:0000256" key="5">
    <source>
        <dbReference type="PIRSR" id="PIRSR602678-1"/>
    </source>
</evidence>
<keyword evidence="7" id="KW-1185">Reference proteome</keyword>
<dbReference type="NCBIfam" id="TIGR00486">
    <property type="entry name" value="YbgI_SA1388"/>
    <property type="match status" value="1"/>
</dbReference>
<dbReference type="PANTHER" id="PTHR13799">
    <property type="entry name" value="NGG1 INTERACTING FACTOR 3"/>
    <property type="match status" value="1"/>
</dbReference>
<comment type="caution">
    <text evidence="6">The sequence shown here is derived from an EMBL/GenBank/DDBJ whole genome shotgun (WGS) entry which is preliminary data.</text>
</comment>
<evidence type="ECO:0000256" key="2">
    <source>
        <dbReference type="ARBA" id="ARBA00011643"/>
    </source>
</evidence>
<dbReference type="InterPro" id="IPR002678">
    <property type="entry name" value="DUF34/NIF3"/>
</dbReference>
<sequence>MRAREFVERFEQFAPKSWAEPWDVPGLQLGDLDAPIHKILVTLDVRPETVAEAIKVGADFIFAHHPAMFHPAKTLDLQVPQNQMYATILAHHITVYAAHTNLDSAPGGMNDWLAAALGLTHCTGLVPSNGREATSAIMMGRIGNLPTPTTVRAFARDCQTAFHLAGLRLISNTPDAPVRRVAILGGSGSEFYPAALAQHADVYVTGDVSYHPAQDMLAAGLSVVDPGHHIESICIPQLTKLFTTWQTENNWDLTIQPLAINTEPFTFMM</sequence>
<dbReference type="Pfam" id="PF01784">
    <property type="entry name" value="DUF34_NIF3"/>
    <property type="match status" value="1"/>
</dbReference>
<dbReference type="Gene3D" id="3.40.1390.30">
    <property type="entry name" value="NIF3 (NGG1p interacting factor 3)-like"/>
    <property type="match status" value="2"/>
</dbReference>
<feature type="binding site" evidence="5">
    <location>
        <position position="228"/>
    </location>
    <ligand>
        <name>a divalent metal cation</name>
        <dbReference type="ChEBI" id="CHEBI:60240"/>
        <label>1</label>
    </ligand>
</feature>
<keyword evidence="4 5" id="KW-0479">Metal-binding</keyword>
<feature type="binding site" evidence="5">
    <location>
        <position position="231"/>
    </location>
    <ligand>
        <name>a divalent metal cation</name>
        <dbReference type="ChEBI" id="CHEBI:60240"/>
        <label>1</label>
    </ligand>
</feature>
<accession>A0A4Q0VJ84</accession>
<gene>
    <name evidence="6" type="ORF">DXH47_02385</name>
</gene>
<dbReference type="SUPFAM" id="SSF102705">
    <property type="entry name" value="NIF3 (NGG1p interacting factor 3)-like"/>
    <property type="match status" value="1"/>
</dbReference>